<dbReference type="EMBL" id="LUKN01002618">
    <property type="protein sequence ID" value="OAQ98791.1"/>
    <property type="molecule type" value="Genomic_DNA"/>
</dbReference>
<dbReference type="Proteomes" id="UP000243081">
    <property type="component" value="Unassembled WGS sequence"/>
</dbReference>
<sequence>MPDFVPDAAAGFKNAGAYDAYRPSYRPQIVDEILQNLGLAGKNNARIVDIAAGTGKFTEVIAARDEQFEIVAVEPVESMRTTLAAKRLGIEIRDGLATSLGLPDAWADGITIAQAGFPLVSSEHQDFAPTSNLPRFDNEAALAEIHRVLKPGGKLALVWNIENSSWTTSTDWENSIKQKIIQLPGMGPSRFRDEKWQQAFEQQAKNATPLFSTPIETASVPFTIWLKPDALWDRINTLSQVSILEGADRDAFVAAFNKVVKEGDGEWNDKGEIAFHGHTYYAWTSRL</sequence>
<name>A0A179IA81_CORDF</name>
<dbReference type="OrthoDB" id="66144at2759"/>
<dbReference type="Pfam" id="PF08241">
    <property type="entry name" value="Methyltransf_11"/>
    <property type="match status" value="1"/>
</dbReference>
<dbReference type="PANTHER" id="PTHR44942:SF4">
    <property type="entry name" value="METHYLTRANSFERASE TYPE 11 DOMAIN-CONTAINING PROTEIN"/>
    <property type="match status" value="1"/>
</dbReference>
<dbReference type="InterPro" id="IPR051052">
    <property type="entry name" value="Diverse_substrate_MTase"/>
</dbReference>
<dbReference type="AlphaFoldDB" id="A0A179IA81"/>
<accession>A0A179IA81</accession>
<dbReference type="CDD" id="cd02440">
    <property type="entry name" value="AdoMet_MTases"/>
    <property type="match status" value="1"/>
</dbReference>
<dbReference type="GO" id="GO:0008757">
    <property type="term" value="F:S-adenosylmethionine-dependent methyltransferase activity"/>
    <property type="evidence" value="ECO:0007669"/>
    <property type="project" value="InterPro"/>
</dbReference>
<evidence type="ECO:0000259" key="4">
    <source>
        <dbReference type="Pfam" id="PF08241"/>
    </source>
</evidence>
<dbReference type="OMA" id="WRATFDT"/>
<protein>
    <recommendedName>
        <fullName evidence="4">Methyltransferase type 11 domain-containing protein</fullName>
    </recommendedName>
</protein>
<dbReference type="InterPro" id="IPR029063">
    <property type="entry name" value="SAM-dependent_MTases_sf"/>
</dbReference>
<evidence type="ECO:0000256" key="1">
    <source>
        <dbReference type="ARBA" id="ARBA00008361"/>
    </source>
</evidence>
<keyword evidence="2" id="KW-0489">Methyltransferase</keyword>
<dbReference type="GO" id="GO:0032259">
    <property type="term" value="P:methylation"/>
    <property type="evidence" value="ECO:0007669"/>
    <property type="project" value="UniProtKB-KW"/>
</dbReference>
<gene>
    <name evidence="5" type="ORF">LLEC1_05419</name>
</gene>
<evidence type="ECO:0000313" key="5">
    <source>
        <dbReference type="EMBL" id="OAQ98791.1"/>
    </source>
</evidence>
<evidence type="ECO:0000256" key="3">
    <source>
        <dbReference type="ARBA" id="ARBA00022679"/>
    </source>
</evidence>
<organism evidence="5 6">
    <name type="scientific">Cordyceps confragosa</name>
    <name type="common">Lecanicillium lecanii</name>
    <dbReference type="NCBI Taxonomy" id="2714763"/>
    <lineage>
        <taxon>Eukaryota</taxon>
        <taxon>Fungi</taxon>
        <taxon>Dikarya</taxon>
        <taxon>Ascomycota</taxon>
        <taxon>Pezizomycotina</taxon>
        <taxon>Sordariomycetes</taxon>
        <taxon>Hypocreomycetidae</taxon>
        <taxon>Hypocreales</taxon>
        <taxon>Cordycipitaceae</taxon>
        <taxon>Akanthomyces</taxon>
    </lineage>
</organism>
<proteinExistence type="inferred from homology"/>
<keyword evidence="6" id="KW-1185">Reference proteome</keyword>
<evidence type="ECO:0000256" key="2">
    <source>
        <dbReference type="ARBA" id="ARBA00022603"/>
    </source>
</evidence>
<dbReference type="SUPFAM" id="SSF53335">
    <property type="entry name" value="S-adenosyl-L-methionine-dependent methyltransferases"/>
    <property type="match status" value="1"/>
</dbReference>
<comment type="caution">
    <text evidence="5">The sequence shown here is derived from an EMBL/GenBank/DDBJ whole genome shotgun (WGS) entry which is preliminary data.</text>
</comment>
<feature type="domain" description="Methyltransferase type 11" evidence="4">
    <location>
        <begin position="48"/>
        <end position="156"/>
    </location>
</feature>
<keyword evidence="3" id="KW-0808">Transferase</keyword>
<reference evidence="5 6" key="1">
    <citation type="submission" date="2016-03" db="EMBL/GenBank/DDBJ databases">
        <title>Fine-scale spatial genetic structure of a fungal parasite of coffee scale insects.</title>
        <authorList>
            <person name="Jackson D."/>
            <person name="Zemenick K.A."/>
            <person name="Malloure B."/>
            <person name="Quandt C.A."/>
            <person name="James T.Y."/>
        </authorList>
    </citation>
    <scope>NUCLEOTIDE SEQUENCE [LARGE SCALE GENOMIC DNA]</scope>
    <source>
        <strain evidence="5 6">UM487</strain>
    </source>
</reference>
<dbReference type="InterPro" id="IPR013216">
    <property type="entry name" value="Methyltransf_11"/>
</dbReference>
<dbReference type="PANTHER" id="PTHR44942">
    <property type="entry name" value="METHYLTRANSF_11 DOMAIN-CONTAINING PROTEIN"/>
    <property type="match status" value="1"/>
</dbReference>
<evidence type="ECO:0000313" key="6">
    <source>
        <dbReference type="Proteomes" id="UP000243081"/>
    </source>
</evidence>
<dbReference type="Gene3D" id="3.40.50.150">
    <property type="entry name" value="Vaccinia Virus protein VP39"/>
    <property type="match status" value="1"/>
</dbReference>
<comment type="similarity">
    <text evidence="1">Belongs to the methyltransferase superfamily.</text>
</comment>